<dbReference type="InterPro" id="IPR016193">
    <property type="entry name" value="Cytidine_deaminase-like"/>
</dbReference>
<reference evidence="13" key="1">
    <citation type="submission" date="2022-10" db="EMBL/GenBank/DDBJ databases">
        <title>A novel bacterium of genus Hazenella, isolated from South China Sea.</title>
        <authorList>
            <person name="Huang H."/>
            <person name="Mo K."/>
            <person name="Hu Y."/>
        </authorList>
    </citation>
    <scope>NUCLEOTIDE SEQUENCE [LARGE SCALE GENOMIC DNA]</scope>
    <source>
        <strain evidence="13">IB182357</strain>
    </source>
</reference>
<dbReference type="EC" id="2.1.2.3" evidence="10"/>
<comment type="pathway">
    <text evidence="2 10">Purine metabolism; IMP biosynthesis via de novo pathway; 5-formamido-1-(5-phospho-D-ribosyl)imidazole-4-carboxamide from 5-amino-1-(5-phospho-D-ribosyl)imidazole-4-carboxamide (10-formyl THF route): step 1/1.</text>
</comment>
<dbReference type="SMART" id="SM00851">
    <property type="entry name" value="MGS"/>
    <property type="match status" value="1"/>
</dbReference>
<keyword evidence="5 10" id="KW-0658">Purine biosynthesis</keyword>
<evidence type="ECO:0000259" key="11">
    <source>
        <dbReference type="PROSITE" id="PS51855"/>
    </source>
</evidence>
<evidence type="ECO:0000256" key="5">
    <source>
        <dbReference type="ARBA" id="ARBA00022755"/>
    </source>
</evidence>
<dbReference type="InterPro" id="IPR036914">
    <property type="entry name" value="MGS-like_dom_sf"/>
</dbReference>
<dbReference type="GO" id="GO:0006189">
    <property type="term" value="P:'de novo' IMP biosynthetic process"/>
    <property type="evidence" value="ECO:0007669"/>
    <property type="project" value="UniProtKB-UniRule"/>
</dbReference>
<comment type="catalytic activity">
    <reaction evidence="9 10">
        <text>IMP + H2O = 5-formamido-1-(5-phospho-D-ribosyl)imidazole-4-carboxamide</text>
        <dbReference type="Rhea" id="RHEA:18445"/>
        <dbReference type="ChEBI" id="CHEBI:15377"/>
        <dbReference type="ChEBI" id="CHEBI:58053"/>
        <dbReference type="ChEBI" id="CHEBI:58467"/>
        <dbReference type="EC" id="3.5.4.10"/>
    </reaction>
</comment>
<dbReference type="Pfam" id="PF02142">
    <property type="entry name" value="MGS"/>
    <property type="match status" value="1"/>
</dbReference>
<dbReference type="AlphaFoldDB" id="A0A926NB89"/>
<dbReference type="PIRSF" id="PIRSF000414">
    <property type="entry name" value="AICARFT_IMPCHas"/>
    <property type="match status" value="1"/>
</dbReference>
<evidence type="ECO:0000256" key="10">
    <source>
        <dbReference type="HAMAP-Rule" id="MF_00139"/>
    </source>
</evidence>
<evidence type="ECO:0000313" key="12">
    <source>
        <dbReference type="EMBL" id="MBD1373358.1"/>
    </source>
</evidence>
<dbReference type="NCBIfam" id="NF002049">
    <property type="entry name" value="PRK00881.1"/>
    <property type="match status" value="1"/>
</dbReference>
<evidence type="ECO:0000256" key="8">
    <source>
        <dbReference type="ARBA" id="ARBA00050488"/>
    </source>
</evidence>
<dbReference type="InterPro" id="IPR024051">
    <property type="entry name" value="AICAR_Tfase_dup_dom_sf"/>
</dbReference>
<dbReference type="PROSITE" id="PS51855">
    <property type="entry name" value="MGS"/>
    <property type="match status" value="1"/>
</dbReference>
<comment type="caution">
    <text evidence="12">The sequence shown here is derived from an EMBL/GenBank/DDBJ whole genome shotgun (WGS) entry which is preliminary data.</text>
</comment>
<evidence type="ECO:0000256" key="2">
    <source>
        <dbReference type="ARBA" id="ARBA00004954"/>
    </source>
</evidence>
<evidence type="ECO:0000256" key="7">
    <source>
        <dbReference type="ARBA" id="ARBA00023268"/>
    </source>
</evidence>
<dbReference type="InterPro" id="IPR011607">
    <property type="entry name" value="MGS-like_dom"/>
</dbReference>
<dbReference type="RefSeq" id="WP_191142472.1">
    <property type="nucleotide sequence ID" value="NZ_JACXAH010000023.1"/>
</dbReference>
<dbReference type="HAMAP" id="MF_00139">
    <property type="entry name" value="PurH"/>
    <property type="match status" value="1"/>
</dbReference>
<evidence type="ECO:0000256" key="3">
    <source>
        <dbReference type="ARBA" id="ARBA00007667"/>
    </source>
</evidence>
<sequence>MIRRALISVTDKTGITSFAQSLKKHGIEIVSTGGTAKMLEDEGIDVTPITDVTQFPEMLDGRVKTLHPHIHGGILARRELKTHMEKLHAHQITPIDLVVVNLYPFQDTIAKADVTFEEAIENIDIGGPAMIRSSAKNHRDVTVIVDPADYARIIDVLAQDGGTDEALRRELAAKAFSHTAAYDSLIAQYFNRQVNIPFPEQLSLTYRRKEVLRYGENPQQAAAYYEEPLVHAGSLPTAVQVHGKKLSYNNINDSHSAIELIRSFSEPTAVVVKHTNPCGVASSDTIAEAYQKAYEADPISIFGGIVVLNRRVDRETASKLAEIFLEIVIAPSFEASAIEVLSQKKNLRILELSEKVNLDTHDSIKINSIDGGALIQEVDQKQISPENCTVVTDVQPDQKTWQELMFAWKVVKHVKSNAIVLTKDRQTVGIGAGQMNRVGSAHIAIAQAEEKADGAIMASDAFFPMSDTVEAAAKAGIKAIIQPGGSIRDQESIDLANQRGIVMVFTHLRHFKH</sequence>
<dbReference type="GO" id="GO:0003937">
    <property type="term" value="F:IMP cyclohydrolase activity"/>
    <property type="evidence" value="ECO:0007669"/>
    <property type="project" value="UniProtKB-UniRule"/>
</dbReference>
<evidence type="ECO:0000256" key="6">
    <source>
        <dbReference type="ARBA" id="ARBA00022801"/>
    </source>
</evidence>
<protein>
    <recommendedName>
        <fullName evidence="10">Bifunctional purine biosynthesis protein PurH</fullName>
    </recommendedName>
    <domain>
        <recommendedName>
            <fullName evidence="10">Phosphoribosylaminoimidazolecarboxamide formyltransferase</fullName>
            <ecNumber evidence="10">2.1.2.3</ecNumber>
        </recommendedName>
        <alternativeName>
            <fullName evidence="10">AICAR transformylase</fullName>
        </alternativeName>
    </domain>
    <domain>
        <recommendedName>
            <fullName evidence="10">IMP cyclohydrolase</fullName>
            <ecNumber evidence="10">3.5.4.10</ecNumber>
        </recommendedName>
        <alternativeName>
            <fullName evidence="10">ATIC</fullName>
        </alternativeName>
        <alternativeName>
            <fullName evidence="10">IMP synthase</fullName>
        </alternativeName>
        <alternativeName>
            <fullName evidence="10">Inosinicase</fullName>
        </alternativeName>
    </domain>
</protein>
<dbReference type="EC" id="3.5.4.10" evidence="10"/>
<dbReference type="FunFam" id="3.40.50.1380:FF:000001">
    <property type="entry name" value="Bifunctional purine biosynthesis protein PurH"/>
    <property type="match status" value="1"/>
</dbReference>
<comment type="similarity">
    <text evidence="3 10">Belongs to the PurH family.</text>
</comment>
<evidence type="ECO:0000256" key="4">
    <source>
        <dbReference type="ARBA" id="ARBA00022679"/>
    </source>
</evidence>
<evidence type="ECO:0000256" key="1">
    <source>
        <dbReference type="ARBA" id="ARBA00004844"/>
    </source>
</evidence>
<dbReference type="FunFam" id="3.40.140.20:FF:000002">
    <property type="entry name" value="Bifunctional purine biosynthesis protein PurH"/>
    <property type="match status" value="1"/>
</dbReference>
<keyword evidence="13" id="KW-1185">Reference proteome</keyword>
<dbReference type="SUPFAM" id="SSF52335">
    <property type="entry name" value="Methylglyoxal synthase-like"/>
    <property type="match status" value="1"/>
</dbReference>
<evidence type="ECO:0000256" key="9">
    <source>
        <dbReference type="ARBA" id="ARBA00050687"/>
    </source>
</evidence>
<dbReference type="NCBIfam" id="TIGR00355">
    <property type="entry name" value="purH"/>
    <property type="match status" value="1"/>
</dbReference>
<accession>A0A926NB89</accession>
<proteinExistence type="inferred from homology"/>
<keyword evidence="6 10" id="KW-0378">Hydrolase</keyword>
<dbReference type="Gene3D" id="3.40.140.20">
    <property type="match status" value="2"/>
</dbReference>
<gene>
    <name evidence="10 12" type="primary">purH</name>
    <name evidence="12" type="ORF">IC620_13470</name>
</gene>
<comment type="pathway">
    <text evidence="1 10">Purine metabolism; IMP biosynthesis via de novo pathway; IMP from 5-formamido-1-(5-phospho-D-ribosyl)imidazole-4-carboxamide: step 1/1.</text>
</comment>
<dbReference type="Pfam" id="PF01808">
    <property type="entry name" value="AICARFT_IMPCHas"/>
    <property type="match status" value="1"/>
</dbReference>
<comment type="domain">
    <text evidence="10">The IMP cyclohydrolase activity resides in the N-terminal region.</text>
</comment>
<dbReference type="InterPro" id="IPR002695">
    <property type="entry name" value="PurH-like"/>
</dbReference>
<dbReference type="GO" id="GO:0004643">
    <property type="term" value="F:phosphoribosylaminoimidazolecarboxamide formyltransferase activity"/>
    <property type="evidence" value="ECO:0007669"/>
    <property type="project" value="UniProtKB-UniRule"/>
</dbReference>
<feature type="domain" description="MGS-like" evidence="11">
    <location>
        <begin position="1"/>
        <end position="145"/>
    </location>
</feature>
<evidence type="ECO:0000313" key="13">
    <source>
        <dbReference type="Proteomes" id="UP000661691"/>
    </source>
</evidence>
<dbReference type="EMBL" id="JACXAH010000023">
    <property type="protein sequence ID" value="MBD1373358.1"/>
    <property type="molecule type" value="Genomic_DNA"/>
</dbReference>
<keyword evidence="7 10" id="KW-0511">Multifunctional enzyme</keyword>
<dbReference type="CDD" id="cd01421">
    <property type="entry name" value="IMPCH"/>
    <property type="match status" value="1"/>
</dbReference>
<keyword evidence="4 10" id="KW-0808">Transferase</keyword>
<dbReference type="SMART" id="SM00798">
    <property type="entry name" value="AICARFT_IMPCHas"/>
    <property type="match status" value="1"/>
</dbReference>
<dbReference type="PANTHER" id="PTHR11692">
    <property type="entry name" value="BIFUNCTIONAL PURINE BIOSYNTHESIS PROTEIN PURH"/>
    <property type="match status" value="1"/>
</dbReference>
<dbReference type="SUPFAM" id="SSF53927">
    <property type="entry name" value="Cytidine deaminase-like"/>
    <property type="match status" value="1"/>
</dbReference>
<dbReference type="PANTHER" id="PTHR11692:SF0">
    <property type="entry name" value="BIFUNCTIONAL PURINE BIOSYNTHESIS PROTEIN ATIC"/>
    <property type="match status" value="1"/>
</dbReference>
<dbReference type="Proteomes" id="UP000661691">
    <property type="component" value="Unassembled WGS sequence"/>
</dbReference>
<dbReference type="Gene3D" id="3.40.50.1380">
    <property type="entry name" value="Methylglyoxal synthase-like domain"/>
    <property type="match status" value="1"/>
</dbReference>
<organism evidence="12 13">
    <name type="scientific">Polycladospora coralii</name>
    <dbReference type="NCBI Taxonomy" id="2771432"/>
    <lineage>
        <taxon>Bacteria</taxon>
        <taxon>Bacillati</taxon>
        <taxon>Bacillota</taxon>
        <taxon>Bacilli</taxon>
        <taxon>Bacillales</taxon>
        <taxon>Thermoactinomycetaceae</taxon>
        <taxon>Polycladospora</taxon>
    </lineage>
</organism>
<dbReference type="FunFam" id="3.40.140.20:FF:000001">
    <property type="entry name" value="Bifunctional purine biosynthesis protein PurH"/>
    <property type="match status" value="1"/>
</dbReference>
<comment type="catalytic activity">
    <reaction evidence="8 10">
        <text>(6R)-10-formyltetrahydrofolate + 5-amino-1-(5-phospho-beta-D-ribosyl)imidazole-4-carboxamide = 5-formamido-1-(5-phospho-D-ribosyl)imidazole-4-carboxamide + (6S)-5,6,7,8-tetrahydrofolate</text>
        <dbReference type="Rhea" id="RHEA:22192"/>
        <dbReference type="ChEBI" id="CHEBI:57453"/>
        <dbReference type="ChEBI" id="CHEBI:58467"/>
        <dbReference type="ChEBI" id="CHEBI:58475"/>
        <dbReference type="ChEBI" id="CHEBI:195366"/>
        <dbReference type="EC" id="2.1.2.3"/>
    </reaction>
</comment>
<name>A0A926NB89_9BACL</name>
<dbReference type="GO" id="GO:0005829">
    <property type="term" value="C:cytosol"/>
    <property type="evidence" value="ECO:0007669"/>
    <property type="project" value="TreeGrafter"/>
</dbReference>